<dbReference type="SUPFAM" id="SSF160631">
    <property type="entry name" value="SMI1/KNR4-like"/>
    <property type="match status" value="1"/>
</dbReference>
<organism evidence="1 2">
    <name type="scientific">Paenibacillus silagei</name>
    <dbReference type="NCBI Taxonomy" id="1670801"/>
    <lineage>
        <taxon>Bacteria</taxon>
        <taxon>Bacillati</taxon>
        <taxon>Bacillota</taxon>
        <taxon>Bacilli</taxon>
        <taxon>Bacillales</taxon>
        <taxon>Paenibacillaceae</taxon>
        <taxon>Paenibacillus</taxon>
    </lineage>
</organism>
<dbReference type="Proteomes" id="UP000773462">
    <property type="component" value="Unassembled WGS sequence"/>
</dbReference>
<dbReference type="EMBL" id="JAGGLV010000001">
    <property type="protein sequence ID" value="MBP2110406.1"/>
    <property type="molecule type" value="Genomic_DNA"/>
</dbReference>
<sequence length="80" mass="8834">MLSVEAAAGDPAWQSEITAWWDHHMPIVMSVGDGYSFYAIDLTTDSGAIVRGAEPEFEEVEKVADSFGEFLAWMMSDSSR</sequence>
<name>A0ABS4NLN8_9BACL</name>
<evidence type="ECO:0000313" key="2">
    <source>
        <dbReference type="Proteomes" id="UP000773462"/>
    </source>
</evidence>
<keyword evidence="2" id="KW-1185">Reference proteome</keyword>
<dbReference type="InterPro" id="IPR037883">
    <property type="entry name" value="Knr4/Smi1-like_sf"/>
</dbReference>
<gene>
    <name evidence="1" type="ORF">J2Z70_000545</name>
</gene>
<comment type="caution">
    <text evidence="1">The sequence shown here is derived from an EMBL/GenBank/DDBJ whole genome shotgun (WGS) entry which is preliminary data.</text>
</comment>
<proteinExistence type="predicted"/>
<accession>A0ABS4NLN8</accession>
<reference evidence="1 2" key="1">
    <citation type="submission" date="2021-03" db="EMBL/GenBank/DDBJ databases">
        <title>Genomic Encyclopedia of Type Strains, Phase IV (KMG-IV): sequencing the most valuable type-strain genomes for metagenomic binning, comparative biology and taxonomic classification.</title>
        <authorList>
            <person name="Goeker M."/>
        </authorList>
    </citation>
    <scope>NUCLEOTIDE SEQUENCE [LARGE SCALE GENOMIC DNA]</scope>
    <source>
        <strain evidence="1 2">DSM 101953</strain>
    </source>
</reference>
<dbReference type="Gene3D" id="3.40.1580.10">
    <property type="entry name" value="SMI1/KNR4-like"/>
    <property type="match status" value="1"/>
</dbReference>
<protein>
    <recommendedName>
        <fullName evidence="3">SMI1/KNR4 family protein</fullName>
    </recommendedName>
</protein>
<evidence type="ECO:0000313" key="1">
    <source>
        <dbReference type="EMBL" id="MBP2110406.1"/>
    </source>
</evidence>
<evidence type="ECO:0008006" key="3">
    <source>
        <dbReference type="Google" id="ProtNLM"/>
    </source>
</evidence>